<dbReference type="PANTHER" id="PTHR13237">
    <property type="entry name" value="SOMETHING ABOUT SILENCING PROTEIN 10-RELATED"/>
    <property type="match status" value="1"/>
</dbReference>
<dbReference type="EnsemblPlants" id="OGLUM01G00370.3">
    <property type="protein sequence ID" value="OGLUM01G00370.3"/>
    <property type="gene ID" value="OGLUM01G00370"/>
</dbReference>
<keyword evidence="8" id="KW-1185">Reference proteome</keyword>
<evidence type="ECO:0000256" key="2">
    <source>
        <dbReference type="ARBA" id="ARBA00010979"/>
    </source>
</evidence>
<dbReference type="GO" id="GO:0032040">
    <property type="term" value="C:small-subunit processome"/>
    <property type="evidence" value="ECO:0007669"/>
    <property type="project" value="TreeGrafter"/>
</dbReference>
<feature type="region of interest" description="Disordered" evidence="5">
    <location>
        <begin position="106"/>
        <end position="184"/>
    </location>
</feature>
<evidence type="ECO:0000256" key="4">
    <source>
        <dbReference type="ARBA" id="ARBA00023242"/>
    </source>
</evidence>
<reference evidence="7" key="3">
    <citation type="submission" date="2018-05" db="EMBL/GenBank/DDBJ databases">
        <title>OgluRS3 (Oryza glumaepatula Reference Sequence Version 3).</title>
        <authorList>
            <person name="Zhang J."/>
            <person name="Kudrna D."/>
            <person name="Lee S."/>
            <person name="Talag J."/>
            <person name="Welchert J."/>
            <person name="Wing R.A."/>
        </authorList>
    </citation>
    <scope>NUCLEOTIDE SEQUENCE [LARGE SCALE GENOMIC DNA]</scope>
</reference>
<evidence type="ECO:0000313" key="8">
    <source>
        <dbReference type="Proteomes" id="UP000026961"/>
    </source>
</evidence>
<comment type="subcellular location">
    <subcellularLocation>
        <location evidence="1">Nucleus</location>
    </subcellularLocation>
</comment>
<feature type="compositionally biased region" description="Acidic residues" evidence="5">
    <location>
        <begin position="500"/>
        <end position="511"/>
    </location>
</feature>
<evidence type="ECO:0000259" key="6">
    <source>
        <dbReference type="Pfam" id="PF09368"/>
    </source>
</evidence>
<feature type="region of interest" description="Disordered" evidence="5">
    <location>
        <begin position="491"/>
        <end position="625"/>
    </location>
</feature>
<name>A0A0D9Y248_9ORYZ</name>
<dbReference type="Pfam" id="PF09368">
    <property type="entry name" value="Sas10"/>
    <property type="match status" value="1"/>
</dbReference>
<feature type="domain" description="Sas10 C-terminal" evidence="6">
    <location>
        <begin position="551"/>
        <end position="623"/>
    </location>
</feature>
<evidence type="ECO:0000256" key="1">
    <source>
        <dbReference type="ARBA" id="ARBA00004123"/>
    </source>
</evidence>
<sequence>MGKEKGKGKWKRPPTVKPPVMAASASDDDEIDAFHKHRDMIPLHDHDMESEDDLEHPVFDLEGISENETDDSEGDEDGNMDKAAYDEWDDKFIAKLKRAERAVKQIAGGDDSMDEHEDDHKDKNSWGRGKNAYYDAGEQSGDDEDDYEETRRIQKEEESKLSMQDFGLEDGESDEEDRAIKASNHQVKVPDGEHSFETYVKMKEKFAVLSRDEKMGVLDSSAPELVGLLSELKDAHEELMAIGPKDAHEELMAIGPVTNEVTAGQSKDKGKMQPLEVKRACLAAYCQAITFYLLMKAEGLSVQDHPVIARLVEIKSVVEKMKHANVNFPRQKEDSDDYCMPDSNIMDVADMISLDKKNISSNLLLRDKGVEVAELTKNDHSNKDHHEIAKRKGKDEHIGSQSLEMLKVRATLEERLKEKGLYNLTRLKRKKVSNTRTTNRSDLQTLDDFDDEVLKNTQAIKPSKVLVAAAKSNKNKRDDIGERRRKHELRVLARVGASTLEDDDLPEEDDHTEERPNQLSEENGSDDDIGPSESEDENPVIESLEEETEGDGKRKISYQMEKNRGLTRSRNKKLKNPRKKYRVKHQTKLVKRGGQVRGVKKPSGPYGGEMSGINPNVSRSVRFKG</sequence>
<dbReference type="HOGENOM" id="CLU_029301_0_0_1"/>
<feature type="compositionally biased region" description="Acidic residues" evidence="5">
    <location>
        <begin position="523"/>
        <end position="549"/>
    </location>
</feature>
<evidence type="ECO:0000313" key="7">
    <source>
        <dbReference type="EnsemblPlants" id="OGLUM01G00370.3"/>
    </source>
</evidence>
<keyword evidence="4" id="KW-0539">Nucleus</keyword>
<evidence type="ECO:0000256" key="3">
    <source>
        <dbReference type="ARBA" id="ARBA00022553"/>
    </source>
</evidence>
<accession>A0A0D9Y248</accession>
<dbReference type="Proteomes" id="UP000026961">
    <property type="component" value="Chromosome 1"/>
</dbReference>
<evidence type="ECO:0000256" key="5">
    <source>
        <dbReference type="SAM" id="MobiDB-lite"/>
    </source>
</evidence>
<keyword evidence="3" id="KW-0597">Phosphoprotein</keyword>
<dbReference type="GO" id="GO:0000462">
    <property type="term" value="P:maturation of SSU-rRNA from tricistronic rRNA transcript (SSU-rRNA, 5.8S rRNA, LSU-rRNA)"/>
    <property type="evidence" value="ECO:0007669"/>
    <property type="project" value="TreeGrafter"/>
</dbReference>
<dbReference type="AlphaFoldDB" id="A0A0D9Y248"/>
<feature type="region of interest" description="Disordered" evidence="5">
    <location>
        <begin position="42"/>
        <end position="84"/>
    </location>
</feature>
<feature type="region of interest" description="Disordered" evidence="5">
    <location>
        <begin position="1"/>
        <end position="25"/>
    </location>
</feature>
<dbReference type="PANTHER" id="PTHR13237:SF8">
    <property type="entry name" value="SOMETHING ABOUT SILENCING PROTEIN 10"/>
    <property type="match status" value="1"/>
</dbReference>
<dbReference type="Gramene" id="OGLUM01G00370.3">
    <property type="protein sequence ID" value="OGLUM01G00370.3"/>
    <property type="gene ID" value="OGLUM01G00370"/>
</dbReference>
<feature type="compositionally biased region" description="Basic and acidic residues" evidence="5">
    <location>
        <begin position="149"/>
        <end position="160"/>
    </location>
</feature>
<protein>
    <recommendedName>
        <fullName evidence="6">Sas10 C-terminal domain-containing protein</fullName>
    </recommendedName>
</protein>
<dbReference type="InterPro" id="IPR018972">
    <property type="entry name" value="Sas10_C_dom"/>
</dbReference>
<organism evidence="7">
    <name type="scientific">Oryza glumipatula</name>
    <dbReference type="NCBI Taxonomy" id="40148"/>
    <lineage>
        <taxon>Eukaryota</taxon>
        <taxon>Viridiplantae</taxon>
        <taxon>Streptophyta</taxon>
        <taxon>Embryophyta</taxon>
        <taxon>Tracheophyta</taxon>
        <taxon>Spermatophyta</taxon>
        <taxon>Magnoliopsida</taxon>
        <taxon>Liliopsida</taxon>
        <taxon>Poales</taxon>
        <taxon>Poaceae</taxon>
        <taxon>BOP clade</taxon>
        <taxon>Oryzoideae</taxon>
        <taxon>Oryzeae</taxon>
        <taxon>Oryzinae</taxon>
        <taxon>Oryza</taxon>
    </lineage>
</organism>
<comment type="similarity">
    <text evidence="2">Belongs to the SAS10 family.</text>
</comment>
<proteinExistence type="inferred from homology"/>
<feature type="compositionally biased region" description="Basic residues" evidence="5">
    <location>
        <begin position="565"/>
        <end position="591"/>
    </location>
</feature>
<reference evidence="7" key="2">
    <citation type="submission" date="2015-04" db="UniProtKB">
        <authorList>
            <consortium name="EnsemblPlants"/>
        </authorList>
    </citation>
    <scope>IDENTIFICATION</scope>
</reference>
<feature type="compositionally biased region" description="Acidic residues" evidence="5">
    <location>
        <begin position="63"/>
        <end position="78"/>
    </location>
</feature>
<dbReference type="InterPro" id="IPR007146">
    <property type="entry name" value="Sas10/Utp3/C1D"/>
</dbReference>
<reference evidence="7" key="1">
    <citation type="submission" date="2013-08" db="EMBL/GenBank/DDBJ databases">
        <title>Oryza genome evolution.</title>
        <authorList>
            <person name="Wing R.A."/>
            <person name="Panaud O."/>
            <person name="Oliveira A.C."/>
        </authorList>
    </citation>
    <scope>NUCLEOTIDE SEQUENCE</scope>
</reference>
<dbReference type="Pfam" id="PF04000">
    <property type="entry name" value="Sas10_Utp3"/>
    <property type="match status" value="1"/>
</dbReference>
<feature type="compositionally biased region" description="Acidic residues" evidence="5">
    <location>
        <begin position="167"/>
        <end position="177"/>
    </location>
</feature>